<evidence type="ECO:0000313" key="1">
    <source>
        <dbReference type="EMBL" id="DAD79941.1"/>
    </source>
</evidence>
<organism evidence="1">
    <name type="scientific">Siphoviridae sp. ctDyb2</name>
    <dbReference type="NCBI Taxonomy" id="2826201"/>
    <lineage>
        <taxon>Viruses</taxon>
        <taxon>Duplodnaviria</taxon>
        <taxon>Heunggongvirae</taxon>
        <taxon>Uroviricota</taxon>
        <taxon>Caudoviricetes</taxon>
    </lineage>
</organism>
<proteinExistence type="predicted"/>
<sequence>MNKDTTLAWLQELSARGLIQPTGAERFSTYPRPGQEPSTLTPAMSRKYVAQVIARSAKGNAARMTRAKYLNRAAHKAKALGRVPGNPAFLTQAYVSDPGHVIPTEVGHRWVYLEAIGMAHVEEAALGSLAVELGWSVKLASSITDSPHESEQNPVTLVKDMIARVESSTDSRVAQDREAAIEELEYLIEHVKRKYSMWGYAL</sequence>
<accession>A0A8S5MCA5</accession>
<reference evidence="1" key="1">
    <citation type="journal article" date="2021" name="Proc. Natl. Acad. Sci. U.S.A.">
        <title>A Catalog of Tens of Thousands of Viruses from Human Metagenomes Reveals Hidden Associations with Chronic Diseases.</title>
        <authorList>
            <person name="Tisza M.J."/>
            <person name="Buck C.B."/>
        </authorList>
    </citation>
    <scope>NUCLEOTIDE SEQUENCE</scope>
    <source>
        <strain evidence="1">CtDyb2</strain>
    </source>
</reference>
<name>A0A8S5MCA5_9CAUD</name>
<protein>
    <submittedName>
        <fullName evidence="1">Uncharacterized protein</fullName>
    </submittedName>
</protein>
<dbReference type="EMBL" id="BK014875">
    <property type="protein sequence ID" value="DAD79941.1"/>
    <property type="molecule type" value="Genomic_DNA"/>
</dbReference>